<comment type="subcellular location">
    <subcellularLocation>
        <location evidence="1">Cell inner membrane</location>
        <topology evidence="1">Single-pass membrane protein</topology>
    </subcellularLocation>
    <text evidence="1">Localizes at the septal ring.</text>
</comment>
<dbReference type="GO" id="GO:0042834">
    <property type="term" value="F:peptidoglycan binding"/>
    <property type="evidence" value="ECO:0007669"/>
    <property type="project" value="InterPro"/>
</dbReference>
<feature type="compositionally biased region" description="Basic and acidic residues" evidence="2">
    <location>
        <begin position="44"/>
        <end position="58"/>
    </location>
</feature>
<keyword evidence="1" id="KW-0812">Transmembrane</keyword>
<dbReference type="NCBIfam" id="NF008153">
    <property type="entry name" value="PRK10905.1"/>
    <property type="match status" value="1"/>
</dbReference>
<dbReference type="Gene3D" id="3.30.70.1070">
    <property type="entry name" value="Sporulation related repeat"/>
    <property type="match status" value="1"/>
</dbReference>
<reference evidence="4" key="1">
    <citation type="submission" date="2018-07" db="EMBL/GenBank/DDBJ databases">
        <authorList>
            <consortium name="PulseNet: The National Subtyping Network for Foodborne Disease Surveillance"/>
            <person name="Tarr C.L."/>
            <person name="Trees E."/>
            <person name="Katz L.S."/>
            <person name="Carleton-Romer H.A."/>
            <person name="Stroika S."/>
            <person name="Kucerova Z."/>
            <person name="Roache K.F."/>
            <person name="Sabol A.L."/>
            <person name="Besser J."/>
            <person name="Gerner-Smidt P."/>
        </authorList>
    </citation>
    <scope>NUCLEOTIDE SEQUENCE</scope>
    <source>
        <strain evidence="4">PNUSAS014556</strain>
    </source>
</reference>
<comment type="function">
    <text evidence="1">Non-essential cell division protein.</text>
</comment>
<feature type="compositionally biased region" description="Basic and acidic residues" evidence="2">
    <location>
        <begin position="7"/>
        <end position="31"/>
    </location>
</feature>
<feature type="domain" description="SPOR" evidence="3">
    <location>
        <begin position="339"/>
        <end position="416"/>
    </location>
</feature>
<feature type="compositionally biased region" description="Low complexity" evidence="2">
    <location>
        <begin position="263"/>
        <end position="272"/>
    </location>
</feature>
<dbReference type="PROSITE" id="PS51724">
    <property type="entry name" value="SPOR"/>
    <property type="match status" value="1"/>
</dbReference>
<dbReference type="SUPFAM" id="SSF110997">
    <property type="entry name" value="Sporulation related repeat"/>
    <property type="match status" value="1"/>
</dbReference>
<dbReference type="PANTHER" id="PTHR48233">
    <property type="entry name" value="MUCIN 4B, ISOFORM B-RELATED"/>
    <property type="match status" value="1"/>
</dbReference>
<dbReference type="HAMAP" id="MF_02021">
    <property type="entry name" value="DamX"/>
    <property type="match status" value="1"/>
</dbReference>
<comment type="similarity">
    <text evidence="1">Belongs to the DamX family.</text>
</comment>
<feature type="compositionally biased region" description="Basic residues" evidence="2">
    <location>
        <begin position="80"/>
        <end position="93"/>
    </location>
</feature>
<feature type="compositionally biased region" description="Basic and acidic residues" evidence="2">
    <location>
        <begin position="243"/>
        <end position="262"/>
    </location>
</feature>
<evidence type="ECO:0000256" key="2">
    <source>
        <dbReference type="SAM" id="MobiDB-lite"/>
    </source>
</evidence>
<dbReference type="Pfam" id="PF05036">
    <property type="entry name" value="SPOR"/>
    <property type="match status" value="1"/>
</dbReference>
<evidence type="ECO:0000313" key="4">
    <source>
        <dbReference type="EMBL" id="ECU8977126.1"/>
    </source>
</evidence>
<keyword evidence="1" id="KW-1133">Transmembrane helix</keyword>
<organism evidence="4">
    <name type="scientific">Salmonella enterica subsp. enterica serovar Sandiego</name>
    <dbReference type="NCBI Taxonomy" id="1151002"/>
    <lineage>
        <taxon>Bacteria</taxon>
        <taxon>Pseudomonadati</taxon>
        <taxon>Pseudomonadota</taxon>
        <taxon>Gammaproteobacteria</taxon>
        <taxon>Enterobacterales</taxon>
        <taxon>Enterobacteriaceae</taxon>
        <taxon>Salmonella</taxon>
    </lineage>
</organism>
<keyword evidence="1 4" id="KW-0132">Cell division</keyword>
<evidence type="ECO:0000256" key="1">
    <source>
        <dbReference type="HAMAP-Rule" id="MF_02021"/>
    </source>
</evidence>
<keyword evidence="1" id="KW-0131">Cell cycle</keyword>
<feature type="compositionally biased region" description="Low complexity" evidence="2">
    <location>
        <begin position="119"/>
        <end position="133"/>
    </location>
</feature>
<dbReference type="InterPro" id="IPR007730">
    <property type="entry name" value="SPOR-like_dom"/>
</dbReference>
<dbReference type="AlphaFoldDB" id="A0A607I4M2"/>
<dbReference type="GO" id="GO:0030428">
    <property type="term" value="C:cell septum"/>
    <property type="evidence" value="ECO:0007669"/>
    <property type="project" value="InterPro"/>
</dbReference>
<gene>
    <name evidence="1 4" type="primary">damX</name>
    <name evidence="4" type="ORF">CDA92_04070</name>
</gene>
<feature type="region of interest" description="Disordered" evidence="2">
    <location>
        <begin position="1"/>
        <end position="93"/>
    </location>
</feature>
<comment type="caution">
    <text evidence="4">The sequence shown here is derived from an EMBL/GenBank/DDBJ whole genome shotgun (WGS) entry which is preliminary data.</text>
</comment>
<feature type="transmembrane region" description="Helical" evidence="1">
    <location>
        <begin position="97"/>
        <end position="118"/>
    </location>
</feature>
<feature type="compositionally biased region" description="Low complexity" evidence="2">
    <location>
        <begin position="286"/>
        <end position="314"/>
    </location>
</feature>
<keyword evidence="1" id="KW-1003">Cell membrane</keyword>
<feature type="compositionally biased region" description="Polar residues" evidence="2">
    <location>
        <begin position="157"/>
        <end position="183"/>
    </location>
</feature>
<dbReference type="InterPro" id="IPR032899">
    <property type="entry name" value="DamX"/>
</dbReference>
<keyword evidence="1" id="KW-0472">Membrane</keyword>
<feature type="region of interest" description="Disordered" evidence="2">
    <location>
        <begin position="144"/>
        <end position="186"/>
    </location>
</feature>
<dbReference type="InterPro" id="IPR053361">
    <property type="entry name" value="Vulval_dev_neg_regulator"/>
</dbReference>
<dbReference type="InterPro" id="IPR036680">
    <property type="entry name" value="SPOR-like_sf"/>
</dbReference>
<name>A0A607I4M2_SALET</name>
<feature type="compositionally biased region" description="Acidic residues" evidence="2">
    <location>
        <begin position="59"/>
        <end position="76"/>
    </location>
</feature>
<dbReference type="EMBL" id="AAKRJY010000004">
    <property type="protein sequence ID" value="ECU8977126.1"/>
    <property type="molecule type" value="Genomic_DNA"/>
</dbReference>
<dbReference type="PANTHER" id="PTHR48233:SF5">
    <property type="entry name" value="BRINKER"/>
    <property type="match status" value="1"/>
</dbReference>
<feature type="region of interest" description="Disordered" evidence="2">
    <location>
        <begin position="221"/>
        <end position="328"/>
    </location>
</feature>
<dbReference type="GO" id="GO:0005886">
    <property type="term" value="C:plasma membrane"/>
    <property type="evidence" value="ECO:0007669"/>
    <property type="project" value="UniProtKB-SubCell"/>
</dbReference>
<sequence length="425" mass="45547">MDEFKPEDELKPDPSDRRTGRSRQSSERDNEPQINFDDVDLDADDRRPTRTRKARSEEPEVEEEYESDEDDTVDEERVERRPRKRKKAAHKPASRQYMMMGVGVLVLLLLIIGIGSALKAPSTSSSEPSASGEKSIDLSGNAADQANATQPAPGATSAEQTAGNTSQDISLPPISSTPTQGQSPVVADGQQRVEVQGDLNNALTQNPEQMNNVAVNSTLPTEPATVAPVRNGSTTRQAAVSEPAERHTTRPERKQAVIEPKKPQTTAKTTTAEPKKPVAPVKRTEPAAPAATPKATTTTAAPTATASTAPVQTAKPAQASTTPVAGGGKSAGNVGALKSAPSSHYTLQLSSSSNYDNLNGWAKKENLKNYVVYETTRNGQPWYVLVTGMYTSKEDAKRAVSTLPADVQAKNPWAKPLHQVQADLK</sequence>
<evidence type="ECO:0000259" key="3">
    <source>
        <dbReference type="PROSITE" id="PS51724"/>
    </source>
</evidence>
<comment type="domain">
    <text evidence="1">The SPOR domain binds septal peptidoglycans and is required to target DamX to the septal ring.</text>
</comment>
<protein>
    <recommendedName>
        <fullName evidence="1">Cell division protein DamX</fullName>
    </recommendedName>
</protein>
<dbReference type="GO" id="GO:0032506">
    <property type="term" value="P:cytokinetic process"/>
    <property type="evidence" value="ECO:0007669"/>
    <property type="project" value="InterPro"/>
</dbReference>
<proteinExistence type="inferred from homology"/>
<feature type="region of interest" description="Disordered" evidence="2">
    <location>
        <begin position="119"/>
        <end position="138"/>
    </location>
</feature>
<keyword evidence="1" id="KW-0997">Cell inner membrane</keyword>
<accession>A0A607I4M2</accession>